<evidence type="ECO:0000313" key="3">
    <source>
        <dbReference type="EMBL" id="SDF64408.1"/>
    </source>
</evidence>
<feature type="domain" description="FAD-binding PCMH-type" evidence="2">
    <location>
        <begin position="15"/>
        <end position="187"/>
    </location>
</feature>
<evidence type="ECO:0000256" key="1">
    <source>
        <dbReference type="ARBA" id="ARBA00022827"/>
    </source>
</evidence>
<dbReference type="SUPFAM" id="SSF56176">
    <property type="entry name" value="FAD-binding/transporter-associated domain-like"/>
    <property type="match status" value="1"/>
</dbReference>
<proteinExistence type="predicted"/>
<keyword evidence="1" id="KW-0285">Flavoprotein</keyword>
<dbReference type="InterPro" id="IPR016166">
    <property type="entry name" value="FAD-bd_PCMH"/>
</dbReference>
<dbReference type="InterPro" id="IPR016169">
    <property type="entry name" value="FAD-bd_PCMH_sub2"/>
</dbReference>
<dbReference type="InterPro" id="IPR010031">
    <property type="entry name" value="FAD_lactone_oxidase-like"/>
</dbReference>
<name>A0A8G2EW57_9PROT</name>
<accession>A0A8G2EW57</accession>
<dbReference type="PANTHER" id="PTHR43762">
    <property type="entry name" value="L-GULONOLACTONE OXIDASE"/>
    <property type="match status" value="1"/>
</dbReference>
<dbReference type="OrthoDB" id="143770at2"/>
<dbReference type="PROSITE" id="PS51387">
    <property type="entry name" value="FAD_PCMH"/>
    <property type="match status" value="1"/>
</dbReference>
<dbReference type="Pfam" id="PF01565">
    <property type="entry name" value="FAD_binding_4"/>
    <property type="match status" value="1"/>
</dbReference>
<dbReference type="RefSeq" id="WP_093149853.1">
    <property type="nucleotide sequence ID" value="NZ_FNBW01000005.1"/>
</dbReference>
<organism evidence="3 4">
    <name type="scientific">Thalassobaculum litoreum DSM 18839</name>
    <dbReference type="NCBI Taxonomy" id="1123362"/>
    <lineage>
        <taxon>Bacteria</taxon>
        <taxon>Pseudomonadati</taxon>
        <taxon>Pseudomonadota</taxon>
        <taxon>Alphaproteobacteria</taxon>
        <taxon>Rhodospirillales</taxon>
        <taxon>Thalassobaculaceae</taxon>
        <taxon>Thalassobaculum</taxon>
    </lineage>
</organism>
<protein>
    <submittedName>
        <fullName evidence="3">L-gulonolactone oxidase</fullName>
    </submittedName>
</protein>
<dbReference type="Proteomes" id="UP000198615">
    <property type="component" value="Unassembled WGS sequence"/>
</dbReference>
<dbReference type="Gene3D" id="3.30.465.10">
    <property type="match status" value="1"/>
</dbReference>
<sequence>MSVRDDSGVLAWGRVHRGRHQVAEPATRGEVGAAVRETAAAGGTTLGHGLGRSYGDSGLNLGGGLVRTTGLDRLIAFDRETGLLRADAGVSLDAVLRVAVPTGWFVPVTPGTKFVTLGGAVANDVHGKNHHLAGSFGCHVSRFGLWRSDRGEIQCSVEDNADLFALTIGGLGLTGVITWVELRLERIASAMLDVENLPFDDLDGFFSLAERSESWPFTVAWVDTLARGAGLGRGIFSRGRWAQTGGLEPHRPGGPRLPVTPPGGLLNSVTVGAFNRLYRARPGARFHGRQHYDPFFYPLDRLRDWNRMYGPRGFYQWQCAVPVATMREATRTLLDTVAASGDASFLAVLKTFGDVPSPGVLSFPMPGATLALDFANRGQDTLSLLARLDRVVAEAGGRLYPAKDGRLPQAMFRAGFPRWTELEAARDPLLMSSFWRRMTEEA</sequence>
<comment type="caution">
    <text evidence="3">The sequence shown here is derived from an EMBL/GenBank/DDBJ whole genome shotgun (WGS) entry which is preliminary data.</text>
</comment>
<dbReference type="InterPro" id="IPR006094">
    <property type="entry name" value="Oxid_FAD_bind_N"/>
</dbReference>
<dbReference type="EMBL" id="FNBW01000005">
    <property type="protein sequence ID" value="SDF64408.1"/>
    <property type="molecule type" value="Genomic_DNA"/>
</dbReference>
<dbReference type="GO" id="GO:0016899">
    <property type="term" value="F:oxidoreductase activity, acting on the CH-OH group of donors, oxygen as acceptor"/>
    <property type="evidence" value="ECO:0007669"/>
    <property type="project" value="InterPro"/>
</dbReference>
<dbReference type="AlphaFoldDB" id="A0A8G2EW57"/>
<keyword evidence="4" id="KW-1185">Reference proteome</keyword>
<dbReference type="PANTHER" id="PTHR43762:SF1">
    <property type="entry name" value="D-ARABINONO-1,4-LACTONE OXIDASE"/>
    <property type="match status" value="1"/>
</dbReference>
<dbReference type="InterPro" id="IPR036318">
    <property type="entry name" value="FAD-bd_PCMH-like_sf"/>
</dbReference>
<gene>
    <name evidence="3" type="ORF">SAMN05660686_01894</name>
</gene>
<reference evidence="3 4" key="1">
    <citation type="submission" date="2016-10" db="EMBL/GenBank/DDBJ databases">
        <authorList>
            <person name="Varghese N."/>
            <person name="Submissions S."/>
        </authorList>
    </citation>
    <scope>NUCLEOTIDE SEQUENCE [LARGE SCALE GENOMIC DNA]</scope>
    <source>
        <strain evidence="3 4">DSM 18839</strain>
    </source>
</reference>
<dbReference type="GO" id="GO:0071949">
    <property type="term" value="F:FAD binding"/>
    <property type="evidence" value="ECO:0007669"/>
    <property type="project" value="InterPro"/>
</dbReference>
<evidence type="ECO:0000313" key="4">
    <source>
        <dbReference type="Proteomes" id="UP000198615"/>
    </source>
</evidence>
<keyword evidence="1" id="KW-0274">FAD</keyword>
<evidence type="ECO:0000259" key="2">
    <source>
        <dbReference type="PROSITE" id="PS51387"/>
    </source>
</evidence>